<name>A0A6H5I957_9HYME</name>
<dbReference type="Proteomes" id="UP000479190">
    <property type="component" value="Unassembled WGS sequence"/>
</dbReference>
<dbReference type="EMBL" id="CADCXV010000702">
    <property type="protein sequence ID" value="CAB0033225.1"/>
    <property type="molecule type" value="Genomic_DNA"/>
</dbReference>
<gene>
    <name evidence="1" type="ORF">TBRA_LOCUS5142</name>
</gene>
<reference evidence="1 2" key="1">
    <citation type="submission" date="2020-02" db="EMBL/GenBank/DDBJ databases">
        <authorList>
            <person name="Ferguson B K."/>
        </authorList>
    </citation>
    <scope>NUCLEOTIDE SEQUENCE [LARGE SCALE GENOMIC DNA]</scope>
</reference>
<evidence type="ECO:0000313" key="2">
    <source>
        <dbReference type="Proteomes" id="UP000479190"/>
    </source>
</evidence>
<proteinExistence type="predicted"/>
<accession>A0A6H5I957</accession>
<organism evidence="1 2">
    <name type="scientific">Trichogramma brassicae</name>
    <dbReference type="NCBI Taxonomy" id="86971"/>
    <lineage>
        <taxon>Eukaryota</taxon>
        <taxon>Metazoa</taxon>
        <taxon>Ecdysozoa</taxon>
        <taxon>Arthropoda</taxon>
        <taxon>Hexapoda</taxon>
        <taxon>Insecta</taxon>
        <taxon>Pterygota</taxon>
        <taxon>Neoptera</taxon>
        <taxon>Endopterygota</taxon>
        <taxon>Hymenoptera</taxon>
        <taxon>Apocrita</taxon>
        <taxon>Proctotrupomorpha</taxon>
        <taxon>Chalcidoidea</taxon>
        <taxon>Trichogrammatidae</taxon>
        <taxon>Trichogramma</taxon>
    </lineage>
</organism>
<dbReference type="AlphaFoldDB" id="A0A6H5I957"/>
<evidence type="ECO:0000313" key="1">
    <source>
        <dbReference type="EMBL" id="CAB0033225.1"/>
    </source>
</evidence>
<keyword evidence="2" id="KW-1185">Reference proteome</keyword>
<sequence>MQNCREKNSLILRRVEVAQAKKEEVFALRRVLYTRGCSSSSEERQTEDERLKIIPINGIIGNKLRHRLLSARRNGFNCHKKNQMMYQIVQIKVESKIKMKTLKECQNYMRWSASKTALSTRLKTMFFFCCTVCRESNARIIMVFVGFLYQSVMRPLPFLIKDMSKSHRDILVVYLKRPTQYNPKITKILEEVFTGARSVTWCIRSTECGLTLFTQSVQPNNNENPRRSLHRGQIGDLVHQVDGIVVLCARSDRAGKNIKMLYISCCGVWCATKIISVERKQKRGGVSSLLLYEGKRRS</sequence>
<protein>
    <submittedName>
        <fullName evidence="1">Uncharacterized protein</fullName>
    </submittedName>
</protein>